<evidence type="ECO:0000256" key="1">
    <source>
        <dbReference type="SAM" id="Phobius"/>
    </source>
</evidence>
<keyword evidence="3" id="KW-1185">Reference proteome</keyword>
<protein>
    <submittedName>
        <fullName evidence="2">Uncharacterized protein</fullName>
    </submittedName>
</protein>
<dbReference type="Proteomes" id="UP000001964">
    <property type="component" value="Chromosome"/>
</dbReference>
<feature type="transmembrane region" description="Helical" evidence="1">
    <location>
        <begin position="95"/>
        <end position="117"/>
    </location>
</feature>
<reference evidence="2 3" key="1">
    <citation type="submission" date="2006-08" db="EMBL/GenBank/DDBJ databases">
        <title>Complete sequence of Maricaulis maris MCS10.</title>
        <authorList>
            <consortium name="US DOE Joint Genome Institute"/>
            <person name="Copeland A."/>
            <person name="Lucas S."/>
            <person name="Lapidus A."/>
            <person name="Barry K."/>
            <person name="Detter J.C."/>
            <person name="Glavina del Rio T."/>
            <person name="Hammon N."/>
            <person name="Israni S."/>
            <person name="Dalin E."/>
            <person name="Tice H."/>
            <person name="Pitluck S."/>
            <person name="Saunders E."/>
            <person name="Brettin T."/>
            <person name="Bruce D."/>
            <person name="Han C."/>
            <person name="Tapia R."/>
            <person name="Gilna P."/>
            <person name="Schmutz J."/>
            <person name="Larimer F."/>
            <person name="Land M."/>
            <person name="Hauser L."/>
            <person name="Kyrpides N."/>
            <person name="Mikhailova N."/>
            <person name="Viollier P."/>
            <person name="Stephens C."/>
            <person name="Richardson P."/>
        </authorList>
    </citation>
    <scope>NUCLEOTIDE SEQUENCE [LARGE SCALE GENOMIC DNA]</scope>
    <source>
        <strain evidence="2 3">MCS10</strain>
    </source>
</reference>
<dbReference type="EMBL" id="CP000449">
    <property type="protein sequence ID" value="ABI65434.1"/>
    <property type="molecule type" value="Genomic_DNA"/>
</dbReference>
<dbReference type="HOGENOM" id="CLU_1711062_0_0_5"/>
<sequence>MGRQAGLSFQKGTTAATILGSVLWFRALWALQLFLVLLAYRLGISGTEFVQGFLAGFIDGMRPVFFGFWFAYVAGYLAAAMLYPSRPIAASVTYFLASLLDLLLWLSASMFVSYEFILEGWAAMLDVAFNLLDLALIAALLTAALSGAANRMK</sequence>
<feature type="transmembrane region" description="Helical" evidence="1">
    <location>
        <begin position="64"/>
        <end position="83"/>
    </location>
</feature>
<evidence type="ECO:0000313" key="3">
    <source>
        <dbReference type="Proteomes" id="UP000001964"/>
    </source>
</evidence>
<keyword evidence="1" id="KW-0472">Membrane</keyword>
<keyword evidence="1" id="KW-1133">Transmembrane helix</keyword>
<proteinExistence type="predicted"/>
<evidence type="ECO:0000313" key="2">
    <source>
        <dbReference type="EMBL" id="ABI65434.1"/>
    </source>
</evidence>
<gene>
    <name evidence="2" type="ordered locus">Mmar10_1141</name>
</gene>
<dbReference type="AlphaFoldDB" id="Q0AQK3"/>
<name>Q0AQK3_MARMM</name>
<accession>Q0AQK3</accession>
<feature type="transmembrane region" description="Helical" evidence="1">
    <location>
        <begin position="21"/>
        <end position="44"/>
    </location>
</feature>
<feature type="transmembrane region" description="Helical" evidence="1">
    <location>
        <begin position="129"/>
        <end position="149"/>
    </location>
</feature>
<dbReference type="STRING" id="394221.Mmar10_1141"/>
<dbReference type="KEGG" id="mmr:Mmar10_1141"/>
<keyword evidence="1" id="KW-0812">Transmembrane</keyword>
<organism evidence="2 3">
    <name type="scientific">Maricaulis maris (strain MCS10)</name>
    <name type="common">Caulobacter maris</name>
    <dbReference type="NCBI Taxonomy" id="394221"/>
    <lineage>
        <taxon>Bacteria</taxon>
        <taxon>Pseudomonadati</taxon>
        <taxon>Pseudomonadota</taxon>
        <taxon>Alphaproteobacteria</taxon>
        <taxon>Maricaulales</taxon>
        <taxon>Maricaulaceae</taxon>
        <taxon>Maricaulis</taxon>
    </lineage>
</organism>
<dbReference type="RefSeq" id="WP_011643081.1">
    <property type="nucleotide sequence ID" value="NC_008347.1"/>
</dbReference>